<gene>
    <name evidence="2" type="ORF">AAFF_G00060080</name>
</gene>
<organism evidence="2 3">
    <name type="scientific">Aldrovandia affinis</name>
    <dbReference type="NCBI Taxonomy" id="143900"/>
    <lineage>
        <taxon>Eukaryota</taxon>
        <taxon>Metazoa</taxon>
        <taxon>Chordata</taxon>
        <taxon>Craniata</taxon>
        <taxon>Vertebrata</taxon>
        <taxon>Euteleostomi</taxon>
        <taxon>Actinopterygii</taxon>
        <taxon>Neopterygii</taxon>
        <taxon>Teleostei</taxon>
        <taxon>Notacanthiformes</taxon>
        <taxon>Halosauridae</taxon>
        <taxon>Aldrovandia</taxon>
    </lineage>
</organism>
<protein>
    <recommendedName>
        <fullName evidence="1">Reverse transcriptase domain-containing protein</fullName>
    </recommendedName>
</protein>
<dbReference type="PANTHER" id="PTHR33332">
    <property type="entry name" value="REVERSE TRANSCRIPTASE DOMAIN-CONTAINING PROTEIN"/>
    <property type="match status" value="1"/>
</dbReference>
<feature type="domain" description="Reverse transcriptase" evidence="1">
    <location>
        <begin position="154"/>
        <end position="240"/>
    </location>
</feature>
<evidence type="ECO:0000313" key="2">
    <source>
        <dbReference type="EMBL" id="KAJ8393535.1"/>
    </source>
</evidence>
<dbReference type="EMBL" id="JAINUG010000136">
    <property type="protein sequence ID" value="KAJ8393535.1"/>
    <property type="molecule type" value="Genomic_DNA"/>
</dbReference>
<keyword evidence="3" id="KW-1185">Reference proteome</keyword>
<dbReference type="AlphaFoldDB" id="A0AAD7S053"/>
<accession>A0AAD7S053</accession>
<dbReference type="Pfam" id="PF00078">
    <property type="entry name" value="RVT_1"/>
    <property type="match status" value="1"/>
</dbReference>
<evidence type="ECO:0000313" key="3">
    <source>
        <dbReference type="Proteomes" id="UP001221898"/>
    </source>
</evidence>
<name>A0AAD7S053_9TELE</name>
<reference evidence="2" key="1">
    <citation type="journal article" date="2023" name="Science">
        <title>Genome structures resolve the early diversification of teleost fishes.</title>
        <authorList>
            <person name="Parey E."/>
            <person name="Louis A."/>
            <person name="Montfort J."/>
            <person name="Bouchez O."/>
            <person name="Roques C."/>
            <person name="Iampietro C."/>
            <person name="Lluch J."/>
            <person name="Castinel A."/>
            <person name="Donnadieu C."/>
            <person name="Desvignes T."/>
            <person name="Floi Bucao C."/>
            <person name="Jouanno E."/>
            <person name="Wen M."/>
            <person name="Mejri S."/>
            <person name="Dirks R."/>
            <person name="Jansen H."/>
            <person name="Henkel C."/>
            <person name="Chen W.J."/>
            <person name="Zahm M."/>
            <person name="Cabau C."/>
            <person name="Klopp C."/>
            <person name="Thompson A.W."/>
            <person name="Robinson-Rechavi M."/>
            <person name="Braasch I."/>
            <person name="Lecointre G."/>
            <person name="Bobe J."/>
            <person name="Postlethwait J.H."/>
            <person name="Berthelot C."/>
            <person name="Roest Crollius H."/>
            <person name="Guiguen Y."/>
        </authorList>
    </citation>
    <scope>NUCLEOTIDE SEQUENCE</scope>
    <source>
        <strain evidence="2">NC1722</strain>
    </source>
</reference>
<comment type="caution">
    <text evidence="2">The sequence shown here is derived from an EMBL/GenBank/DDBJ whole genome shotgun (WGS) entry which is preliminary data.</text>
</comment>
<dbReference type="Proteomes" id="UP001221898">
    <property type="component" value="Unassembled WGS sequence"/>
</dbReference>
<evidence type="ECO:0000259" key="1">
    <source>
        <dbReference type="Pfam" id="PF00078"/>
    </source>
</evidence>
<sequence>MRLPRWRDSTHTRNLSNLIHPPRSPGVDVVVAGGLWNCQSAVRKADFISAQASLLSLQFLALTETWITPQNTATPAALSAAYTFSHTPRPSGWHSRLTPRDFNLQPESSQASAFLPLLQSFDFTMAESPSTHKAGNQLDLVFTRNCASPNITNDLLDPNQSGFRAGHSTETALLAVTEALHVAKSRSLSSVLLLLDLSAAFDTVDHRILLSSLVEMGISGSVLTWFESYLADRSYQVAWRGSSPLPAPSLPVSAGPRC</sequence>
<dbReference type="InterPro" id="IPR000477">
    <property type="entry name" value="RT_dom"/>
</dbReference>
<proteinExistence type="predicted"/>